<feature type="domain" description="Aldehyde oxidase/xanthine dehydrogenase a/b hammerhead" evidence="1">
    <location>
        <begin position="55"/>
        <end position="164"/>
    </location>
</feature>
<gene>
    <name evidence="2" type="ORF">LTR16_010851</name>
</gene>
<name>A0ABR0IXS9_9PEZI</name>
<proteinExistence type="predicted"/>
<evidence type="ECO:0000313" key="2">
    <source>
        <dbReference type="EMBL" id="KAK5051637.1"/>
    </source>
</evidence>
<dbReference type="EMBL" id="JAVRRA010027827">
    <property type="protein sequence ID" value="KAK5051637.1"/>
    <property type="molecule type" value="Genomic_DNA"/>
</dbReference>
<reference evidence="2 3" key="1">
    <citation type="submission" date="2023-08" db="EMBL/GenBank/DDBJ databases">
        <title>Black Yeasts Isolated from many extreme environments.</title>
        <authorList>
            <person name="Coleine C."/>
            <person name="Stajich J.E."/>
            <person name="Selbmann L."/>
        </authorList>
    </citation>
    <scope>NUCLEOTIDE SEQUENCE [LARGE SCALE GENOMIC DNA]</scope>
    <source>
        <strain evidence="2 3">CCFEE 536</strain>
    </source>
</reference>
<evidence type="ECO:0000313" key="3">
    <source>
        <dbReference type="Proteomes" id="UP001357485"/>
    </source>
</evidence>
<sequence length="176" mass="19313">LVLLKADQTEIDEQAVGEIERMISHGKKDHAAGQKYERKVIGKEQPHVAALKQCTGEAQYTDDIPAQKNELYGCLVLSTKPHARILSVDPAPAFDIPGVVDYVNHKDLPNPQANWWGAPCCDETFFAVDEVFTAGQPIGMILASSAKQAEAAARVVKVQYEELPAIFTIEEAIQNE</sequence>
<dbReference type="SMART" id="SM01008">
    <property type="entry name" value="Ald_Xan_dh_C"/>
    <property type="match status" value="1"/>
</dbReference>
<comment type="caution">
    <text evidence="2">The sequence shown here is derived from an EMBL/GenBank/DDBJ whole genome shotgun (WGS) entry which is preliminary data.</text>
</comment>
<dbReference type="InterPro" id="IPR036856">
    <property type="entry name" value="Ald_Oxase/Xan_DH_a/b_sf"/>
</dbReference>
<feature type="non-terminal residue" evidence="2">
    <location>
        <position position="1"/>
    </location>
</feature>
<keyword evidence="3" id="KW-1185">Reference proteome</keyword>
<dbReference type="Pfam" id="PF01315">
    <property type="entry name" value="Ald_Xan_dh_C"/>
    <property type="match status" value="1"/>
</dbReference>
<dbReference type="InterPro" id="IPR016208">
    <property type="entry name" value="Ald_Oxase/xanthine_DH-like"/>
</dbReference>
<dbReference type="PANTHER" id="PTHR45444">
    <property type="entry name" value="XANTHINE DEHYDROGENASE"/>
    <property type="match status" value="1"/>
</dbReference>
<dbReference type="PANTHER" id="PTHR45444:SF3">
    <property type="entry name" value="XANTHINE DEHYDROGENASE"/>
    <property type="match status" value="1"/>
</dbReference>
<protein>
    <recommendedName>
        <fullName evidence="1">Aldehyde oxidase/xanthine dehydrogenase a/b hammerhead domain-containing protein</fullName>
    </recommendedName>
</protein>
<dbReference type="SUPFAM" id="SSF54665">
    <property type="entry name" value="CO dehydrogenase molybdoprotein N-domain-like"/>
    <property type="match status" value="1"/>
</dbReference>
<feature type="non-terminal residue" evidence="2">
    <location>
        <position position="176"/>
    </location>
</feature>
<dbReference type="Proteomes" id="UP001357485">
    <property type="component" value="Unassembled WGS sequence"/>
</dbReference>
<accession>A0ABR0IXS9</accession>
<evidence type="ECO:0000259" key="1">
    <source>
        <dbReference type="SMART" id="SM01008"/>
    </source>
</evidence>
<dbReference type="InterPro" id="IPR000674">
    <property type="entry name" value="Ald_Oxase/Xan_DH_a/b"/>
</dbReference>
<dbReference type="Gene3D" id="3.90.1170.50">
    <property type="entry name" value="Aldehyde oxidase/xanthine dehydrogenase, a/b hammerhead"/>
    <property type="match status" value="1"/>
</dbReference>
<organism evidence="2 3">
    <name type="scientific">Cryomyces antarcticus</name>
    <dbReference type="NCBI Taxonomy" id="329879"/>
    <lineage>
        <taxon>Eukaryota</taxon>
        <taxon>Fungi</taxon>
        <taxon>Dikarya</taxon>
        <taxon>Ascomycota</taxon>
        <taxon>Pezizomycotina</taxon>
        <taxon>Dothideomycetes</taxon>
        <taxon>Dothideomycetes incertae sedis</taxon>
        <taxon>Cryomyces</taxon>
    </lineage>
</organism>